<dbReference type="RefSeq" id="WP_245131327.1">
    <property type="nucleotide sequence ID" value="NZ_JALJEJ010000007.1"/>
</dbReference>
<feature type="region of interest" description="Disordered" evidence="1">
    <location>
        <begin position="1"/>
        <end position="27"/>
    </location>
</feature>
<sequence>MKTSQQKNDAHSGDSLTNKTDFSKKGSVAGVQATQLQRLADDSAIVQKAKVLQAMADARYRKLSFDKSVLPPSGTGIIQGKVIQLRPGWINPASRMIERTKELFPNEGFDLAHRLSYENIEYLYGQDKNWVLKNVTIPQRQFGAIAQGDKRYYNWVKQSSDDKEALQRLNSSPYNLRPGNASTNRSLGKKFDPNAQDDGTLTPQSEELIAGAKDKEHNLRSSTFYGDGDFNIWEKYVYTSDLPDDHS</sequence>
<dbReference type="EMBL" id="JALJEJ010000007">
    <property type="protein sequence ID" value="MCJ8211075.1"/>
    <property type="molecule type" value="Genomic_DNA"/>
</dbReference>
<organism evidence="2 3">
    <name type="scientific">Mucilaginibacter straminoryzae</name>
    <dbReference type="NCBI Taxonomy" id="2932774"/>
    <lineage>
        <taxon>Bacteria</taxon>
        <taxon>Pseudomonadati</taxon>
        <taxon>Bacteroidota</taxon>
        <taxon>Sphingobacteriia</taxon>
        <taxon>Sphingobacteriales</taxon>
        <taxon>Sphingobacteriaceae</taxon>
        <taxon>Mucilaginibacter</taxon>
    </lineage>
</organism>
<gene>
    <name evidence="2" type="ORF">MUY27_15255</name>
</gene>
<protein>
    <submittedName>
        <fullName evidence="2">Uncharacterized protein</fullName>
    </submittedName>
</protein>
<dbReference type="Proteomes" id="UP001139450">
    <property type="component" value="Unassembled WGS sequence"/>
</dbReference>
<accession>A0A9X1X6L4</accession>
<proteinExistence type="predicted"/>
<evidence type="ECO:0000313" key="3">
    <source>
        <dbReference type="Proteomes" id="UP001139450"/>
    </source>
</evidence>
<dbReference type="AlphaFoldDB" id="A0A9X1X6L4"/>
<comment type="caution">
    <text evidence="2">The sequence shown here is derived from an EMBL/GenBank/DDBJ whole genome shotgun (WGS) entry which is preliminary data.</text>
</comment>
<evidence type="ECO:0000313" key="2">
    <source>
        <dbReference type="EMBL" id="MCJ8211075.1"/>
    </source>
</evidence>
<name>A0A9X1X6L4_9SPHI</name>
<reference evidence="2" key="1">
    <citation type="submission" date="2022-04" db="EMBL/GenBank/DDBJ databases">
        <title>Mucilaginibacter sp. RS28 isolated from freshwater.</title>
        <authorList>
            <person name="Ko S.-R."/>
        </authorList>
    </citation>
    <scope>NUCLEOTIDE SEQUENCE</scope>
    <source>
        <strain evidence="2">RS28</strain>
    </source>
</reference>
<feature type="region of interest" description="Disordered" evidence="1">
    <location>
        <begin position="171"/>
        <end position="201"/>
    </location>
</feature>
<feature type="compositionally biased region" description="Polar residues" evidence="1">
    <location>
        <begin position="171"/>
        <end position="186"/>
    </location>
</feature>
<keyword evidence="3" id="KW-1185">Reference proteome</keyword>
<evidence type="ECO:0000256" key="1">
    <source>
        <dbReference type="SAM" id="MobiDB-lite"/>
    </source>
</evidence>